<comment type="caution">
    <text evidence="1">The sequence shown here is derived from an EMBL/GenBank/DDBJ whole genome shotgun (WGS) entry which is preliminary data.</text>
</comment>
<proteinExistence type="predicted"/>
<reference evidence="2" key="1">
    <citation type="journal article" date="2019" name="Int. J. Syst. Evol. Microbiol.">
        <title>The Global Catalogue of Microorganisms (GCM) 10K type strain sequencing project: providing services to taxonomists for standard genome sequencing and annotation.</title>
        <authorList>
            <consortium name="The Broad Institute Genomics Platform"/>
            <consortium name="The Broad Institute Genome Sequencing Center for Infectious Disease"/>
            <person name="Wu L."/>
            <person name="Ma J."/>
        </authorList>
    </citation>
    <scope>NUCLEOTIDE SEQUENCE [LARGE SCALE GENOMIC DNA]</scope>
    <source>
        <strain evidence="2">CCUG 63287</strain>
    </source>
</reference>
<evidence type="ECO:0000313" key="1">
    <source>
        <dbReference type="EMBL" id="MFC4652439.1"/>
    </source>
</evidence>
<organism evidence="1 2">
    <name type="scientific">Lactococcus nasutitermitis</name>
    <dbReference type="NCBI Taxonomy" id="1652957"/>
    <lineage>
        <taxon>Bacteria</taxon>
        <taxon>Bacillati</taxon>
        <taxon>Bacillota</taxon>
        <taxon>Bacilli</taxon>
        <taxon>Lactobacillales</taxon>
        <taxon>Streptococcaceae</taxon>
        <taxon>Lactococcus</taxon>
    </lineage>
</organism>
<keyword evidence="2" id="KW-1185">Reference proteome</keyword>
<dbReference type="Proteomes" id="UP001595987">
    <property type="component" value="Unassembled WGS sequence"/>
</dbReference>
<name>A0ABV9JCN5_9LACT</name>
<protein>
    <submittedName>
        <fullName evidence="1">Uncharacterized protein</fullName>
    </submittedName>
</protein>
<dbReference type="EMBL" id="JBHSGD010000005">
    <property type="protein sequence ID" value="MFC4652439.1"/>
    <property type="molecule type" value="Genomic_DNA"/>
</dbReference>
<dbReference type="RefSeq" id="WP_213534840.1">
    <property type="nucleotide sequence ID" value="NZ_BOVQ01000004.1"/>
</dbReference>
<evidence type="ECO:0000313" key="2">
    <source>
        <dbReference type="Proteomes" id="UP001595987"/>
    </source>
</evidence>
<accession>A0ABV9JCN5</accession>
<gene>
    <name evidence="1" type="ORF">ACFO26_05905</name>
</gene>
<sequence>MKNSADLKVKNPMIVIDKKDTTIFKLKILKAFKDKDTQIIILDPFGDTGPLLLETVEENYGKR</sequence>